<feature type="transmembrane region" description="Helical" evidence="7">
    <location>
        <begin position="45"/>
        <end position="63"/>
    </location>
</feature>
<evidence type="ECO:0000256" key="6">
    <source>
        <dbReference type="ARBA" id="ARBA00023136"/>
    </source>
</evidence>
<comment type="caution">
    <text evidence="9">The sequence shown here is derived from an EMBL/GenBank/DDBJ whole genome shotgun (WGS) entry which is preliminary data.</text>
</comment>
<feature type="domain" description="ABC transmembrane type-1" evidence="8">
    <location>
        <begin position="62"/>
        <end position="242"/>
    </location>
</feature>
<dbReference type="EMBL" id="DVHK01000081">
    <property type="protein sequence ID" value="HIR67175.1"/>
    <property type="molecule type" value="Genomic_DNA"/>
</dbReference>
<dbReference type="InterPro" id="IPR000515">
    <property type="entry name" value="MetI-like"/>
</dbReference>
<evidence type="ECO:0000256" key="4">
    <source>
        <dbReference type="ARBA" id="ARBA00022692"/>
    </source>
</evidence>
<name>A0A9D1J975_9FIRM</name>
<dbReference type="Gene3D" id="1.10.3720.10">
    <property type="entry name" value="MetI-like"/>
    <property type="match status" value="1"/>
</dbReference>
<proteinExistence type="inferred from homology"/>
<dbReference type="SUPFAM" id="SSF161098">
    <property type="entry name" value="MetI-like"/>
    <property type="match status" value="1"/>
</dbReference>
<keyword evidence="6 7" id="KW-0472">Membrane</keyword>
<keyword evidence="5 7" id="KW-1133">Transmembrane helix</keyword>
<evidence type="ECO:0000313" key="9">
    <source>
        <dbReference type="EMBL" id="HIR67175.1"/>
    </source>
</evidence>
<dbReference type="GO" id="GO:0055085">
    <property type="term" value="P:transmembrane transport"/>
    <property type="evidence" value="ECO:0007669"/>
    <property type="project" value="InterPro"/>
</dbReference>
<protein>
    <submittedName>
        <fullName evidence="9">ABC transporter permease subunit</fullName>
    </submittedName>
</protein>
<dbReference type="Pfam" id="PF00528">
    <property type="entry name" value="BPD_transp_1"/>
    <property type="match status" value="1"/>
</dbReference>
<comment type="similarity">
    <text evidence="7">Belongs to the binding-protein-dependent transport system permease family.</text>
</comment>
<dbReference type="PANTHER" id="PTHR30151:SF0">
    <property type="entry name" value="ABC TRANSPORTER PERMEASE PROTEIN MJ0413-RELATED"/>
    <property type="match status" value="1"/>
</dbReference>
<dbReference type="PROSITE" id="PS50928">
    <property type="entry name" value="ABC_TM1"/>
    <property type="match status" value="1"/>
</dbReference>
<dbReference type="AlphaFoldDB" id="A0A9D1J975"/>
<comment type="subcellular location">
    <subcellularLocation>
        <location evidence="1 7">Cell membrane</location>
        <topology evidence="1 7">Multi-pass membrane protein</topology>
    </subcellularLocation>
</comment>
<feature type="transmembrane region" description="Helical" evidence="7">
    <location>
        <begin position="69"/>
        <end position="90"/>
    </location>
</feature>
<sequence>MKAFKKILKTNVVWAAVAAAILFAAWQLAYVGIKNQYILPGIGQTFAAFFALFAESSFYLALGNTLLRTVISFAVSFAAAAVFAAVSAVCRQFKVMCSCLISVVRTLPTMAVTLMLLIWSTPQVAPAIVTALVLFPMVYSQFMAAIEGIDKNLLEMAEVYRISRRDKLTKIILPAVAPEVISQVGAGLSLGIKVMVSAEVLSYTLHSLGGMMQQANLYFLIPRFAALTLVCVLIGLIMEMLSLGLKMLVGRWAIKEGANAD</sequence>
<evidence type="ECO:0000259" key="8">
    <source>
        <dbReference type="PROSITE" id="PS50928"/>
    </source>
</evidence>
<reference evidence="9" key="1">
    <citation type="submission" date="2020-10" db="EMBL/GenBank/DDBJ databases">
        <authorList>
            <person name="Gilroy R."/>
        </authorList>
    </citation>
    <scope>NUCLEOTIDE SEQUENCE</scope>
    <source>
        <strain evidence="9">ChiW16-3235</strain>
    </source>
</reference>
<reference evidence="9" key="2">
    <citation type="journal article" date="2021" name="PeerJ">
        <title>Extensive microbial diversity within the chicken gut microbiome revealed by metagenomics and culture.</title>
        <authorList>
            <person name="Gilroy R."/>
            <person name="Ravi A."/>
            <person name="Getino M."/>
            <person name="Pursley I."/>
            <person name="Horton D.L."/>
            <person name="Alikhan N.F."/>
            <person name="Baker D."/>
            <person name="Gharbi K."/>
            <person name="Hall N."/>
            <person name="Watson M."/>
            <person name="Adriaenssens E.M."/>
            <person name="Foster-Nyarko E."/>
            <person name="Jarju S."/>
            <person name="Secka A."/>
            <person name="Antonio M."/>
            <person name="Oren A."/>
            <person name="Chaudhuri R.R."/>
            <person name="La Ragione R."/>
            <person name="Hildebrand F."/>
            <person name="Pallen M.J."/>
        </authorList>
    </citation>
    <scope>NUCLEOTIDE SEQUENCE</scope>
    <source>
        <strain evidence="9">ChiW16-3235</strain>
    </source>
</reference>
<gene>
    <name evidence="9" type="ORF">IAB94_03885</name>
</gene>
<keyword evidence="4 7" id="KW-0812">Transmembrane</keyword>
<dbReference type="CDD" id="cd06261">
    <property type="entry name" value="TM_PBP2"/>
    <property type="match status" value="1"/>
</dbReference>
<dbReference type="InterPro" id="IPR035906">
    <property type="entry name" value="MetI-like_sf"/>
</dbReference>
<accession>A0A9D1J975</accession>
<keyword evidence="2 7" id="KW-0813">Transport</keyword>
<dbReference type="Proteomes" id="UP000823913">
    <property type="component" value="Unassembled WGS sequence"/>
</dbReference>
<evidence type="ECO:0000256" key="2">
    <source>
        <dbReference type="ARBA" id="ARBA00022448"/>
    </source>
</evidence>
<evidence type="ECO:0000256" key="1">
    <source>
        <dbReference type="ARBA" id="ARBA00004651"/>
    </source>
</evidence>
<organism evidence="9 10">
    <name type="scientific">Candidatus Coproplasma avicola</name>
    <dbReference type="NCBI Taxonomy" id="2840744"/>
    <lineage>
        <taxon>Bacteria</taxon>
        <taxon>Bacillati</taxon>
        <taxon>Bacillota</taxon>
        <taxon>Clostridia</taxon>
        <taxon>Eubacteriales</taxon>
        <taxon>Candidatus Coproplasma</taxon>
    </lineage>
</organism>
<feature type="transmembrane region" description="Helical" evidence="7">
    <location>
        <begin position="12"/>
        <end position="33"/>
    </location>
</feature>
<evidence type="ECO:0000313" key="10">
    <source>
        <dbReference type="Proteomes" id="UP000823913"/>
    </source>
</evidence>
<feature type="transmembrane region" description="Helical" evidence="7">
    <location>
        <begin position="216"/>
        <end position="238"/>
    </location>
</feature>
<evidence type="ECO:0000256" key="7">
    <source>
        <dbReference type="RuleBase" id="RU363032"/>
    </source>
</evidence>
<dbReference type="GO" id="GO:0005886">
    <property type="term" value="C:plasma membrane"/>
    <property type="evidence" value="ECO:0007669"/>
    <property type="project" value="UniProtKB-SubCell"/>
</dbReference>
<evidence type="ECO:0000256" key="3">
    <source>
        <dbReference type="ARBA" id="ARBA00022475"/>
    </source>
</evidence>
<keyword evidence="3" id="KW-1003">Cell membrane</keyword>
<evidence type="ECO:0000256" key="5">
    <source>
        <dbReference type="ARBA" id="ARBA00022989"/>
    </source>
</evidence>
<dbReference type="PANTHER" id="PTHR30151">
    <property type="entry name" value="ALKANE SULFONATE ABC TRANSPORTER-RELATED, MEMBRANE SUBUNIT"/>
    <property type="match status" value="1"/>
</dbReference>